<dbReference type="AlphaFoldDB" id="A0AAW1RGW2"/>
<reference evidence="3 4" key="1">
    <citation type="journal article" date="2024" name="Nat. Commun.">
        <title>Phylogenomics reveals the evolutionary origins of lichenization in chlorophyte algae.</title>
        <authorList>
            <person name="Puginier C."/>
            <person name="Libourel C."/>
            <person name="Otte J."/>
            <person name="Skaloud P."/>
            <person name="Haon M."/>
            <person name="Grisel S."/>
            <person name="Petersen M."/>
            <person name="Berrin J.G."/>
            <person name="Delaux P.M."/>
            <person name="Dal Grande F."/>
            <person name="Keller J."/>
        </authorList>
    </citation>
    <scope>NUCLEOTIDE SEQUENCE [LARGE SCALE GENOMIC DNA]</scope>
    <source>
        <strain evidence="3 4">SAG 245.80</strain>
    </source>
</reference>
<dbReference type="PANTHER" id="PTHR13284:SF4">
    <property type="entry name" value="C2H2-TYPE DOMAIN-CONTAINING PROTEIN"/>
    <property type="match status" value="1"/>
</dbReference>
<comment type="caution">
    <text evidence="3">The sequence shown here is derived from an EMBL/GenBank/DDBJ whole genome shotgun (WGS) entry which is preliminary data.</text>
</comment>
<dbReference type="GO" id="GO:0035368">
    <property type="term" value="F:selenocysteine insertion sequence binding"/>
    <property type="evidence" value="ECO:0007669"/>
    <property type="project" value="InterPro"/>
</dbReference>
<dbReference type="PROSITE" id="PS00028">
    <property type="entry name" value="ZINC_FINGER_C2H2_1"/>
    <property type="match status" value="1"/>
</dbReference>
<dbReference type="InterPro" id="IPR040051">
    <property type="entry name" value="SECISBP2"/>
</dbReference>
<proteinExistence type="predicted"/>
<dbReference type="Pfam" id="PF01248">
    <property type="entry name" value="Ribosomal_L7Ae"/>
    <property type="match status" value="1"/>
</dbReference>
<evidence type="ECO:0000313" key="4">
    <source>
        <dbReference type="Proteomes" id="UP001445335"/>
    </source>
</evidence>
<gene>
    <name evidence="3" type="ORF">WJX81_007203</name>
</gene>
<feature type="domain" description="C2H2-type" evidence="2">
    <location>
        <begin position="325"/>
        <end position="347"/>
    </location>
</feature>
<dbReference type="GO" id="GO:1990904">
    <property type="term" value="C:ribonucleoprotein complex"/>
    <property type="evidence" value="ECO:0007669"/>
    <property type="project" value="TreeGrafter"/>
</dbReference>
<organism evidence="3 4">
    <name type="scientific">Elliptochloris bilobata</name>
    <dbReference type="NCBI Taxonomy" id="381761"/>
    <lineage>
        <taxon>Eukaryota</taxon>
        <taxon>Viridiplantae</taxon>
        <taxon>Chlorophyta</taxon>
        <taxon>core chlorophytes</taxon>
        <taxon>Trebouxiophyceae</taxon>
        <taxon>Trebouxiophyceae incertae sedis</taxon>
        <taxon>Elliptochloris clade</taxon>
        <taxon>Elliptochloris</taxon>
    </lineage>
</organism>
<dbReference type="SUPFAM" id="SSF55315">
    <property type="entry name" value="L30e-like"/>
    <property type="match status" value="1"/>
</dbReference>
<evidence type="ECO:0000256" key="1">
    <source>
        <dbReference type="SAM" id="MobiDB-lite"/>
    </source>
</evidence>
<dbReference type="Gene3D" id="3.30.1330.30">
    <property type="match status" value="1"/>
</dbReference>
<evidence type="ECO:0000259" key="2">
    <source>
        <dbReference type="PROSITE" id="PS00028"/>
    </source>
</evidence>
<feature type="region of interest" description="Disordered" evidence="1">
    <location>
        <begin position="95"/>
        <end position="121"/>
    </location>
</feature>
<feature type="region of interest" description="Disordered" evidence="1">
    <location>
        <begin position="359"/>
        <end position="382"/>
    </location>
</feature>
<evidence type="ECO:0000313" key="3">
    <source>
        <dbReference type="EMBL" id="KAK9832746.1"/>
    </source>
</evidence>
<name>A0AAW1RGW2_9CHLO</name>
<dbReference type="GO" id="GO:0043021">
    <property type="term" value="F:ribonucleoprotein complex binding"/>
    <property type="evidence" value="ECO:0007669"/>
    <property type="project" value="TreeGrafter"/>
</dbReference>
<dbReference type="InterPro" id="IPR013087">
    <property type="entry name" value="Znf_C2H2_type"/>
</dbReference>
<dbReference type="InterPro" id="IPR004038">
    <property type="entry name" value="Ribosomal_eL8/eL30/eS12/Gad45"/>
</dbReference>
<dbReference type="GO" id="GO:0005739">
    <property type="term" value="C:mitochondrion"/>
    <property type="evidence" value="ECO:0007669"/>
    <property type="project" value="TreeGrafter"/>
</dbReference>
<dbReference type="Proteomes" id="UP001445335">
    <property type="component" value="Unassembled WGS sequence"/>
</dbReference>
<sequence>MNVRPAEVPGWPRAGGHHCLPGLIARRACGRGFGDRPAAGSGEAGRPGERVMAGVDPAQVQPATVLGGTELRGEPTPSAVLTALQGPGAWDPSSALGGSTAPAGQQGMGQATQGFQNPDQAAAAAAAQQLQQQLRHTQDALKGHFAGQAAGQARFPDRLDPSAGAAVVSQEGVQAAMLREQAAALLTGYGTCPPDSAEALAPQPLPTALQELQELMHRRLSAEPQVAHMVHSAAPPAAAPQLVTMPGFAEYPAAPASGQYQVGYAPVGQWPPQQLPQQLPQPQAGAPGGMELAAWQLAQLQQRAGAPPPAQLEGQAAANAHSFTCEICGITCCGRANFEQHRACKKHLRKAALAASTGCAPGGSAGPGPTYELGSGPEPERDRATTYVGLQAQCRAYCKQVISTELNWATSELLQQLLLWQERAKSANPMQASSHKRVVSGLREVDKAVRSRKACSVVMAPNIEQDEDEGRLDGLLAKLLGQAKEYGIPVVYALSRKKLGQAFGCPKKMSAIAILDYRGAEELYARVEALAAQGRAAHRLYNAGLTGVPGAPSLGLLPQGALLGGRRGGAAPAAGSQYAQPHSMKLGQAWSTDALAAAGRFLLETLR</sequence>
<dbReference type="EMBL" id="JALJOU010000039">
    <property type="protein sequence ID" value="KAK9832746.1"/>
    <property type="molecule type" value="Genomic_DNA"/>
</dbReference>
<accession>A0AAW1RGW2</accession>
<dbReference type="GO" id="GO:0003730">
    <property type="term" value="F:mRNA 3'-UTR binding"/>
    <property type="evidence" value="ECO:0007669"/>
    <property type="project" value="TreeGrafter"/>
</dbReference>
<dbReference type="InterPro" id="IPR029064">
    <property type="entry name" value="Ribosomal_eL30-like_sf"/>
</dbReference>
<dbReference type="PANTHER" id="PTHR13284">
    <property type="entry name" value="GH01354P"/>
    <property type="match status" value="1"/>
</dbReference>
<feature type="compositionally biased region" description="Low complexity" evidence="1">
    <location>
        <begin position="101"/>
        <end position="121"/>
    </location>
</feature>
<keyword evidence="4" id="KW-1185">Reference proteome</keyword>
<protein>
    <recommendedName>
        <fullName evidence="2">C2H2-type domain-containing protein</fullName>
    </recommendedName>
</protein>